<dbReference type="InterPro" id="IPR009056">
    <property type="entry name" value="Cyt_c-like_dom"/>
</dbReference>
<evidence type="ECO:0000313" key="8">
    <source>
        <dbReference type="Proteomes" id="UP000069632"/>
    </source>
</evidence>
<organism evidence="7 8">
    <name type="scientific">Campylobacter geochelonis</name>
    <dbReference type="NCBI Taxonomy" id="1780362"/>
    <lineage>
        <taxon>Bacteria</taxon>
        <taxon>Pseudomonadati</taxon>
        <taxon>Campylobacterota</taxon>
        <taxon>Epsilonproteobacteria</taxon>
        <taxon>Campylobacterales</taxon>
        <taxon>Campylobacteraceae</taxon>
        <taxon>Campylobacter</taxon>
    </lineage>
</organism>
<reference evidence="7 8" key="1">
    <citation type="submission" date="2016-02" db="EMBL/GenBank/DDBJ databases">
        <authorList>
            <consortium name="Pathogen Informatics"/>
        </authorList>
    </citation>
    <scope>NUCLEOTIDE SEQUENCE [LARGE SCALE GENOMIC DNA]</scope>
    <source>
        <strain evidence="7 8">RC20</strain>
    </source>
</reference>
<dbReference type="Proteomes" id="UP000069632">
    <property type="component" value="Unassembled WGS sequence"/>
</dbReference>
<evidence type="ECO:0000256" key="2">
    <source>
        <dbReference type="ARBA" id="ARBA00022723"/>
    </source>
</evidence>
<evidence type="ECO:0000256" key="3">
    <source>
        <dbReference type="ARBA" id="ARBA00023004"/>
    </source>
</evidence>
<keyword evidence="3 4" id="KW-0408">Iron</keyword>
<dbReference type="Pfam" id="PF13442">
    <property type="entry name" value="Cytochrome_CBB3"/>
    <property type="match status" value="1"/>
</dbReference>
<evidence type="ECO:0000313" key="7">
    <source>
        <dbReference type="EMBL" id="CZE47579.1"/>
    </source>
</evidence>
<keyword evidence="2 4" id="KW-0479">Metal-binding</keyword>
<dbReference type="GO" id="GO:0046872">
    <property type="term" value="F:metal ion binding"/>
    <property type="evidence" value="ECO:0007669"/>
    <property type="project" value="UniProtKB-KW"/>
</dbReference>
<evidence type="ECO:0000256" key="4">
    <source>
        <dbReference type="PROSITE-ProRule" id="PRU00433"/>
    </source>
</evidence>
<dbReference type="EMBL" id="FIZP01000003">
    <property type="protein sequence ID" value="CZE47579.1"/>
    <property type="molecule type" value="Genomic_DNA"/>
</dbReference>
<dbReference type="GO" id="GO:0009055">
    <property type="term" value="F:electron transfer activity"/>
    <property type="evidence" value="ECO:0007669"/>
    <property type="project" value="InterPro"/>
</dbReference>
<dbReference type="GO" id="GO:0020037">
    <property type="term" value="F:heme binding"/>
    <property type="evidence" value="ECO:0007669"/>
    <property type="project" value="InterPro"/>
</dbReference>
<keyword evidence="8" id="KW-1185">Reference proteome</keyword>
<name>A0A128EF93_9BACT</name>
<dbReference type="RefSeq" id="WP_075540177.1">
    <property type="nucleotide sequence ID" value="NZ_CP053844.1"/>
</dbReference>
<feature type="domain" description="Cytochrome c" evidence="6">
    <location>
        <begin position="79"/>
        <end position="163"/>
    </location>
</feature>
<evidence type="ECO:0000256" key="5">
    <source>
        <dbReference type="SAM" id="SignalP"/>
    </source>
</evidence>
<keyword evidence="5" id="KW-0732">Signal</keyword>
<dbReference type="OrthoDB" id="5373067at2"/>
<feature type="chain" id="PRO_5007281457" evidence="5">
    <location>
        <begin position="21"/>
        <end position="189"/>
    </location>
</feature>
<accession>A0A128EF93</accession>
<keyword evidence="1 4" id="KW-0349">Heme</keyword>
<gene>
    <name evidence="7" type="ORF">ERS672216_00969</name>
</gene>
<feature type="signal peptide" evidence="5">
    <location>
        <begin position="1"/>
        <end position="20"/>
    </location>
</feature>
<proteinExistence type="predicted"/>
<evidence type="ECO:0000259" key="6">
    <source>
        <dbReference type="PROSITE" id="PS51007"/>
    </source>
</evidence>
<dbReference type="InterPro" id="IPR036909">
    <property type="entry name" value="Cyt_c-like_dom_sf"/>
</dbReference>
<evidence type="ECO:0000256" key="1">
    <source>
        <dbReference type="ARBA" id="ARBA00022617"/>
    </source>
</evidence>
<dbReference type="SUPFAM" id="SSF46626">
    <property type="entry name" value="Cytochrome c"/>
    <property type="match status" value="1"/>
</dbReference>
<sequence length="189" mass="21229">MELFKLSLLVSFSLFLSLNAASSDESYVFEAKGEFAKELKSLVEKYSKDENVTVNVYENSVPHKDSRFLSTGVDRNIDYTAKEGEKIYKANCLACHGEKGEKRTSATAKRLSKMSGEEIYYSFQAYVSDLSHGGGQRIVMAPIAARISSKELGYIIAYLKGENDFIFKNDDLQNTNIQRNPTNQGTYLK</sequence>
<protein>
    <submittedName>
        <fullName evidence="7">Putative cytochrome c family protein</fullName>
    </submittedName>
</protein>
<dbReference type="PROSITE" id="PS51007">
    <property type="entry name" value="CYTC"/>
    <property type="match status" value="1"/>
</dbReference>
<dbReference type="AlphaFoldDB" id="A0A128EF93"/>
<dbReference type="Gene3D" id="1.10.760.10">
    <property type="entry name" value="Cytochrome c-like domain"/>
    <property type="match status" value="1"/>
</dbReference>